<feature type="binding site" evidence="5">
    <location>
        <position position="57"/>
    </location>
    <ligand>
        <name>ATP</name>
        <dbReference type="ChEBI" id="CHEBI:30616"/>
    </ligand>
</feature>
<evidence type="ECO:0000259" key="6">
    <source>
        <dbReference type="PROSITE" id="PS50011"/>
    </source>
</evidence>
<dbReference type="KEGG" id="ccro:CMC5_006340"/>
<dbReference type="Gene3D" id="3.30.200.20">
    <property type="entry name" value="Phosphorylase Kinase, domain 1"/>
    <property type="match status" value="1"/>
</dbReference>
<dbReference type="Proteomes" id="UP000067626">
    <property type="component" value="Chromosome"/>
</dbReference>
<evidence type="ECO:0000256" key="5">
    <source>
        <dbReference type="PROSITE-ProRule" id="PRU10141"/>
    </source>
</evidence>
<keyword evidence="1" id="KW-0808">Transferase</keyword>
<evidence type="ECO:0000313" key="8">
    <source>
        <dbReference type="Proteomes" id="UP000067626"/>
    </source>
</evidence>
<dbReference type="PANTHER" id="PTHR43289:SF6">
    <property type="entry name" value="SERINE_THREONINE-PROTEIN KINASE NEKL-3"/>
    <property type="match status" value="1"/>
</dbReference>
<dbReference type="STRING" id="52.CMC5_006340"/>
<dbReference type="Pfam" id="PF00069">
    <property type="entry name" value="Pkinase"/>
    <property type="match status" value="1"/>
</dbReference>
<sequence length="538" mass="57096">MAGPQSKPDDLVEMEGLPRAGEVIAGKYQIEKIIGAGGMGVVVIARHLLLNQPVAVKFLHPNAAMRSDPVQRFLREARAAAALRSEHVARVLDVGALPSGDPYMVMEFLDGSPLSRVIRTRAPLPIEEAVEFLLQACDAIGEAHKLGIIHRDLKPGNMFIVKRPNGTPLLKVLDFGISKVVNTEGGSDVEHTLTATNMVMGSPQYASPEQLRSSKNVDTRTDIWSLGVILYYMLTGRRPFEGDSMTELCMAIAMHTPAPITTLRPSIPLPLQEVVARCLEKDRERRLPDVPTLMAALRPFAGGAVSTFSAGVPSGAMTLLPTSVSTVVEGSEVQSTPSLLSHATTEPRAATLMTRSAWTAPPPQRNPQMIFLQAVGAVAVVGLAAWGIHTARREHKGAPETNGAVEAVVQVQPTARSASSNVVEAVTPPTSDPIIDHNFASPPAAMVTSKPAEPSEVAAAPTTKPSEIIREGWGVAKTLLTLKDKDGFTVGKVAKGSIVRVLKEEGGWSLVMHSSKGTMLSGWAPAAAIGPTATTSAR</sequence>
<evidence type="ECO:0000256" key="1">
    <source>
        <dbReference type="ARBA" id="ARBA00022679"/>
    </source>
</evidence>
<dbReference type="GO" id="GO:0004674">
    <property type="term" value="F:protein serine/threonine kinase activity"/>
    <property type="evidence" value="ECO:0007669"/>
    <property type="project" value="TreeGrafter"/>
</dbReference>
<keyword evidence="3" id="KW-0418">Kinase</keyword>
<keyword evidence="4 5" id="KW-0067">ATP-binding</keyword>
<evidence type="ECO:0000256" key="2">
    <source>
        <dbReference type="ARBA" id="ARBA00022741"/>
    </source>
</evidence>
<keyword evidence="8" id="KW-1185">Reference proteome</keyword>
<evidence type="ECO:0000256" key="3">
    <source>
        <dbReference type="ARBA" id="ARBA00022777"/>
    </source>
</evidence>
<name>A0A0K1E7G8_CHOCO</name>
<reference evidence="7 8" key="1">
    <citation type="submission" date="2015-07" db="EMBL/GenBank/DDBJ databases">
        <title>Genome analysis of myxobacterium Chondromyces crocatus Cm c5 reveals a high potential for natural compound synthesis and the genetic basis for the loss of fruiting body formation.</title>
        <authorList>
            <person name="Zaburannyi N."/>
            <person name="Bunk B."/>
            <person name="Maier J."/>
            <person name="Overmann J."/>
            <person name="Mueller R."/>
        </authorList>
    </citation>
    <scope>NUCLEOTIDE SEQUENCE [LARGE SCALE GENOMIC DNA]</scope>
    <source>
        <strain evidence="7 8">Cm c5</strain>
    </source>
</reference>
<dbReference type="CDD" id="cd14014">
    <property type="entry name" value="STKc_PknB_like"/>
    <property type="match status" value="1"/>
</dbReference>
<dbReference type="OrthoDB" id="5451015at2"/>
<dbReference type="SUPFAM" id="SSF56112">
    <property type="entry name" value="Protein kinase-like (PK-like)"/>
    <property type="match status" value="1"/>
</dbReference>
<accession>A0A0K1E7G8</accession>
<dbReference type="InterPro" id="IPR011009">
    <property type="entry name" value="Kinase-like_dom_sf"/>
</dbReference>
<feature type="domain" description="Protein kinase" evidence="6">
    <location>
        <begin position="28"/>
        <end position="301"/>
    </location>
</feature>
<dbReference type="PROSITE" id="PS50011">
    <property type="entry name" value="PROTEIN_KINASE_DOM"/>
    <property type="match status" value="1"/>
</dbReference>
<dbReference type="PROSITE" id="PS00108">
    <property type="entry name" value="PROTEIN_KINASE_ST"/>
    <property type="match status" value="1"/>
</dbReference>
<evidence type="ECO:0000256" key="4">
    <source>
        <dbReference type="ARBA" id="ARBA00022840"/>
    </source>
</evidence>
<protein>
    <recommendedName>
        <fullName evidence="6">Protein kinase domain-containing protein</fullName>
    </recommendedName>
</protein>
<dbReference type="InterPro" id="IPR017441">
    <property type="entry name" value="Protein_kinase_ATP_BS"/>
</dbReference>
<dbReference type="Gene3D" id="1.10.510.10">
    <property type="entry name" value="Transferase(Phosphotransferase) domain 1"/>
    <property type="match status" value="1"/>
</dbReference>
<organism evidence="7 8">
    <name type="scientific">Chondromyces crocatus</name>
    <dbReference type="NCBI Taxonomy" id="52"/>
    <lineage>
        <taxon>Bacteria</taxon>
        <taxon>Pseudomonadati</taxon>
        <taxon>Myxococcota</taxon>
        <taxon>Polyangia</taxon>
        <taxon>Polyangiales</taxon>
        <taxon>Polyangiaceae</taxon>
        <taxon>Chondromyces</taxon>
    </lineage>
</organism>
<dbReference type="GO" id="GO:0005524">
    <property type="term" value="F:ATP binding"/>
    <property type="evidence" value="ECO:0007669"/>
    <property type="project" value="UniProtKB-UniRule"/>
</dbReference>
<proteinExistence type="predicted"/>
<gene>
    <name evidence="7" type="ORF">CMC5_006340</name>
</gene>
<dbReference type="PANTHER" id="PTHR43289">
    <property type="entry name" value="MITOGEN-ACTIVATED PROTEIN KINASE KINASE KINASE 20-RELATED"/>
    <property type="match status" value="1"/>
</dbReference>
<dbReference type="EMBL" id="CP012159">
    <property type="protein sequence ID" value="AKT36518.1"/>
    <property type="molecule type" value="Genomic_DNA"/>
</dbReference>
<dbReference type="InterPro" id="IPR008271">
    <property type="entry name" value="Ser/Thr_kinase_AS"/>
</dbReference>
<dbReference type="SMART" id="SM00220">
    <property type="entry name" value="S_TKc"/>
    <property type="match status" value="1"/>
</dbReference>
<evidence type="ECO:0000313" key="7">
    <source>
        <dbReference type="EMBL" id="AKT36518.1"/>
    </source>
</evidence>
<keyword evidence="2 5" id="KW-0547">Nucleotide-binding</keyword>
<dbReference type="InterPro" id="IPR000719">
    <property type="entry name" value="Prot_kinase_dom"/>
</dbReference>
<dbReference type="PROSITE" id="PS00107">
    <property type="entry name" value="PROTEIN_KINASE_ATP"/>
    <property type="match status" value="1"/>
</dbReference>
<dbReference type="AlphaFoldDB" id="A0A0K1E7G8"/>